<feature type="region of interest" description="Disordered" evidence="2">
    <location>
        <begin position="453"/>
        <end position="474"/>
    </location>
</feature>
<dbReference type="InterPro" id="IPR056284">
    <property type="entry name" value="AIR9-like_A9"/>
</dbReference>
<feature type="compositionally biased region" description="Polar residues" evidence="2">
    <location>
        <begin position="456"/>
        <end position="474"/>
    </location>
</feature>
<feature type="compositionally biased region" description="Polar residues" evidence="2">
    <location>
        <begin position="511"/>
        <end position="528"/>
    </location>
</feature>
<dbReference type="OrthoDB" id="1937889at2759"/>
<dbReference type="GeneID" id="109716331"/>
<feature type="compositionally biased region" description="Gly residues" evidence="2">
    <location>
        <begin position="1"/>
        <end position="21"/>
    </location>
</feature>
<evidence type="ECO:0000256" key="1">
    <source>
        <dbReference type="SAM" id="Coils"/>
    </source>
</evidence>
<organism evidence="5 6">
    <name type="scientific">Ananas comosus</name>
    <name type="common">Pineapple</name>
    <name type="synonym">Ananas ananas</name>
    <dbReference type="NCBI Taxonomy" id="4615"/>
    <lineage>
        <taxon>Eukaryota</taxon>
        <taxon>Viridiplantae</taxon>
        <taxon>Streptophyta</taxon>
        <taxon>Embryophyta</taxon>
        <taxon>Tracheophyta</taxon>
        <taxon>Spermatophyta</taxon>
        <taxon>Magnoliopsida</taxon>
        <taxon>Liliopsida</taxon>
        <taxon>Poales</taxon>
        <taxon>Bromeliaceae</taxon>
        <taxon>Bromelioideae</taxon>
        <taxon>Ananas</taxon>
    </lineage>
</organism>
<gene>
    <name evidence="6" type="primary">LOC109716331</name>
</gene>
<feature type="compositionally biased region" description="Low complexity" evidence="2">
    <location>
        <begin position="177"/>
        <end position="190"/>
    </location>
</feature>
<dbReference type="PANTHER" id="PTHR31149:SF10">
    <property type="entry name" value="OS05G0100900 PROTEIN"/>
    <property type="match status" value="1"/>
</dbReference>
<dbReference type="Gene3D" id="2.60.40.2700">
    <property type="match status" value="1"/>
</dbReference>
<feature type="domain" description="AIR9-like A9" evidence="4">
    <location>
        <begin position="566"/>
        <end position="645"/>
    </location>
</feature>
<dbReference type="Proteomes" id="UP000515123">
    <property type="component" value="Linkage group 10"/>
</dbReference>
<feature type="compositionally biased region" description="Polar residues" evidence="2">
    <location>
        <begin position="141"/>
        <end position="159"/>
    </location>
</feature>
<dbReference type="InterPro" id="IPR055474">
    <property type="entry name" value="DUF7046"/>
</dbReference>
<dbReference type="PANTHER" id="PTHR31149">
    <property type="entry name" value="EXPRESSED PROTEIN"/>
    <property type="match status" value="1"/>
</dbReference>
<reference evidence="5" key="1">
    <citation type="journal article" date="2015" name="Nat. Genet.">
        <title>The pineapple genome and the evolution of CAM photosynthesis.</title>
        <authorList>
            <person name="Ming R."/>
            <person name="VanBuren R."/>
            <person name="Wai C.M."/>
            <person name="Tang H."/>
            <person name="Schatz M.C."/>
            <person name="Bowers J.E."/>
            <person name="Lyons E."/>
            <person name="Wang M.L."/>
            <person name="Chen J."/>
            <person name="Biggers E."/>
            <person name="Zhang J."/>
            <person name="Huang L."/>
            <person name="Zhang L."/>
            <person name="Miao W."/>
            <person name="Zhang J."/>
            <person name="Ye Z."/>
            <person name="Miao C."/>
            <person name="Lin Z."/>
            <person name="Wang H."/>
            <person name="Zhou H."/>
            <person name="Yim W.C."/>
            <person name="Priest H.D."/>
            <person name="Zheng C."/>
            <person name="Woodhouse M."/>
            <person name="Edger P.P."/>
            <person name="Guyot R."/>
            <person name="Guo H.B."/>
            <person name="Guo H."/>
            <person name="Zheng G."/>
            <person name="Singh R."/>
            <person name="Sharma A."/>
            <person name="Min X."/>
            <person name="Zheng Y."/>
            <person name="Lee H."/>
            <person name="Gurtowski J."/>
            <person name="Sedlazeck F.J."/>
            <person name="Harkess A."/>
            <person name="McKain M.R."/>
            <person name="Liao Z."/>
            <person name="Fang J."/>
            <person name="Liu J."/>
            <person name="Zhang X."/>
            <person name="Zhang Q."/>
            <person name="Hu W."/>
            <person name="Qin Y."/>
            <person name="Wang K."/>
            <person name="Chen L.Y."/>
            <person name="Shirley N."/>
            <person name="Lin Y.R."/>
            <person name="Liu L.Y."/>
            <person name="Hernandez A.G."/>
            <person name="Wright C.L."/>
            <person name="Bulone V."/>
            <person name="Tuskan G.A."/>
            <person name="Heath K."/>
            <person name="Zee F."/>
            <person name="Moore P.H."/>
            <person name="Sunkar R."/>
            <person name="Leebens-Mack J.H."/>
            <person name="Mockler T."/>
            <person name="Bennetzen J.L."/>
            <person name="Freeling M."/>
            <person name="Sankoff D."/>
            <person name="Paterson A.H."/>
            <person name="Zhu X."/>
            <person name="Yang X."/>
            <person name="Smith J.A."/>
            <person name="Cushman J.C."/>
            <person name="Paull R.E."/>
            <person name="Yu Q."/>
        </authorList>
    </citation>
    <scope>NUCLEOTIDE SEQUENCE [LARGE SCALE GENOMIC DNA]</scope>
    <source>
        <strain evidence="5">cv. F153</strain>
    </source>
</reference>
<feature type="region of interest" description="Disordered" evidence="2">
    <location>
        <begin position="1"/>
        <end position="32"/>
    </location>
</feature>
<accession>A0A6P5FW86</accession>
<feature type="domain" description="DUF7046" evidence="3">
    <location>
        <begin position="680"/>
        <end position="777"/>
    </location>
</feature>
<evidence type="ECO:0000256" key="2">
    <source>
        <dbReference type="SAM" id="MobiDB-lite"/>
    </source>
</evidence>
<feature type="region of interest" description="Disordered" evidence="2">
    <location>
        <begin position="172"/>
        <end position="206"/>
    </location>
</feature>
<evidence type="ECO:0000313" key="5">
    <source>
        <dbReference type="Proteomes" id="UP000515123"/>
    </source>
</evidence>
<feature type="compositionally biased region" description="Basic and acidic residues" evidence="2">
    <location>
        <begin position="92"/>
        <end position="102"/>
    </location>
</feature>
<sequence>MAPAAGGGGRGGGGGGGGGSGDLADQFSGLGVRDSSNDNLYQVIKAVEDAENTIKQQMEDNNLLRDELWRKTQELERIKLEATSFRPSANVIRDDHTVEPRKAHVSNSPISNEADRSRWLDNGPSVNPQGTLVRVPESDEPSLQTSAGNPHYSESNRMNGTLKKLHGGLATVESAGPSQRSTPSSRSLSPTRHRKEGEYEPRLNLSGQGLMPVSEINSNILWKQDLSVKVRQHEEEIAQLRKHLSEYSMKEAQIRNEKLVLEKRIAYMRRAFDQQQQDLIDAASKALSYRQDIIEENIRLTYALQAAQQERSTFISSLVPILSEYGMQPSAHDAQSIVSNLKILFRHLQQKLTITEEKLKESQYQITPWQPEISNNTGFPPQSPSHPPVTSLITPTKNSLEIVPQPAYAHAQSPISSPIVQTRGEWEVLGNQSHQGGPTGVTMRNVDHDNLGGRNLPSTSRNPVSQDISARATQGDSHVVRFNVESKNQNPSFKDLARVGELEEAEASGVQPGSETSTHWMGPGTSPNLTSAHDDPNSYPYLPTVLEEPGSSFSEAAEDDPLPAIEGLRISGEAYPGRQLQASGYSMNGTTTCNFEWVRYLEDGSVNYIDGAKQPSYLVTADDVDCYLAIEVQPLDDRKRKGELVKQFANEQGKITCDPEMQEQIKRTLSVGHASYEVLLLSARFLDIWDPAVLAIKKEGYSIKCNGPRGVVVTEKFQQATTITIPYGQPNEFTIQSADGGDYVLKTAANGPSRDSIVLTLRLFKTMAVEKRKGRRKGLFFK</sequence>
<evidence type="ECO:0000313" key="6">
    <source>
        <dbReference type="RefSeq" id="XP_020097295.1"/>
    </source>
</evidence>
<keyword evidence="5" id="KW-1185">Reference proteome</keyword>
<reference evidence="6" key="2">
    <citation type="submission" date="2025-08" db="UniProtKB">
        <authorList>
            <consortium name="RefSeq"/>
        </authorList>
    </citation>
    <scope>IDENTIFICATION</scope>
    <source>
        <tissue evidence="6">Leaf</tissue>
    </source>
</reference>
<feature type="region of interest" description="Disordered" evidence="2">
    <location>
        <begin position="91"/>
        <end position="159"/>
    </location>
</feature>
<dbReference type="Pfam" id="PF23197">
    <property type="entry name" value="IG_AIR9"/>
    <property type="match status" value="1"/>
</dbReference>
<name>A0A6P5FW86_ANACO</name>
<feature type="coiled-coil region" evidence="1">
    <location>
        <begin position="223"/>
        <end position="257"/>
    </location>
</feature>
<keyword evidence="1" id="KW-0175">Coiled coil</keyword>
<dbReference type="RefSeq" id="XP_020097295.1">
    <property type="nucleotide sequence ID" value="XM_020241706.1"/>
</dbReference>
<evidence type="ECO:0000259" key="4">
    <source>
        <dbReference type="Pfam" id="PF23197"/>
    </source>
</evidence>
<dbReference type="GO" id="GO:0005886">
    <property type="term" value="C:plasma membrane"/>
    <property type="evidence" value="ECO:0007669"/>
    <property type="project" value="TreeGrafter"/>
</dbReference>
<proteinExistence type="predicted"/>
<feature type="region of interest" description="Disordered" evidence="2">
    <location>
        <begin position="502"/>
        <end position="528"/>
    </location>
</feature>
<protein>
    <submittedName>
        <fullName evidence="6">Uncharacterized protein LOC109716331 isoform X1</fullName>
    </submittedName>
</protein>
<feature type="coiled-coil region" evidence="1">
    <location>
        <begin position="47"/>
        <end position="81"/>
    </location>
</feature>
<evidence type="ECO:0000259" key="3">
    <source>
        <dbReference type="Pfam" id="PF23080"/>
    </source>
</evidence>
<dbReference type="FunFam" id="2.60.40.2700:FF:000001">
    <property type="entry name" value="Transmembrane protein"/>
    <property type="match status" value="1"/>
</dbReference>
<dbReference type="AlphaFoldDB" id="A0A6P5FW86"/>
<dbReference type="Pfam" id="PF23080">
    <property type="entry name" value="DUF7046"/>
    <property type="match status" value="1"/>
</dbReference>